<evidence type="ECO:0000256" key="7">
    <source>
        <dbReference type="RuleBase" id="RU367160"/>
    </source>
</evidence>
<keyword evidence="6 7" id="KW-0539">Nucleus</keyword>
<comment type="subcellular location">
    <subcellularLocation>
        <location evidence="1 7">Nucleus</location>
    </subcellularLocation>
</comment>
<keyword evidence="3 7" id="KW-0805">Transcription regulation</keyword>
<dbReference type="SMART" id="SM01226">
    <property type="entry name" value="GAGA_bind"/>
    <property type="match status" value="1"/>
</dbReference>
<dbReference type="Gramene" id="KZN11031">
    <property type="protein sequence ID" value="KZN11031"/>
    <property type="gene ID" value="DCAR_003687"/>
</dbReference>
<comment type="caution">
    <text evidence="9">The sequence shown here is derived from an EMBL/GenBank/DDBJ whole genome shotgun (WGS) entry which is preliminary data.</text>
</comment>
<dbReference type="OMA" id="DESTMPI"/>
<dbReference type="Pfam" id="PF06217">
    <property type="entry name" value="GAGA_bind"/>
    <property type="match status" value="1"/>
</dbReference>
<dbReference type="GO" id="GO:0009723">
    <property type="term" value="P:response to ethylene"/>
    <property type="evidence" value="ECO:0007669"/>
    <property type="project" value="TreeGrafter"/>
</dbReference>
<reference evidence="9" key="1">
    <citation type="journal article" date="2016" name="Nat. Genet.">
        <title>A high-quality carrot genome assembly provides new insights into carotenoid accumulation and asterid genome evolution.</title>
        <authorList>
            <person name="Iorizzo M."/>
            <person name="Ellison S."/>
            <person name="Senalik D."/>
            <person name="Zeng P."/>
            <person name="Satapoomin P."/>
            <person name="Huang J."/>
            <person name="Bowman M."/>
            <person name="Iovene M."/>
            <person name="Sanseverino W."/>
            <person name="Cavagnaro P."/>
            <person name="Yildiz M."/>
            <person name="Macko-Podgorni A."/>
            <person name="Moranska E."/>
            <person name="Grzebelus E."/>
            <person name="Grzebelus D."/>
            <person name="Ashrafi H."/>
            <person name="Zheng Z."/>
            <person name="Cheng S."/>
            <person name="Spooner D."/>
            <person name="Van Deynze A."/>
            <person name="Simon P."/>
        </authorList>
    </citation>
    <scope>NUCLEOTIDE SEQUENCE [LARGE SCALE GENOMIC DNA]</scope>
    <source>
        <tissue evidence="9">Leaf</tissue>
    </source>
</reference>
<dbReference type="GO" id="GO:0043565">
    <property type="term" value="F:sequence-specific DNA binding"/>
    <property type="evidence" value="ECO:0007669"/>
    <property type="project" value="TreeGrafter"/>
</dbReference>
<evidence type="ECO:0000256" key="2">
    <source>
        <dbReference type="ARBA" id="ARBA00007911"/>
    </source>
</evidence>
<evidence type="ECO:0000256" key="4">
    <source>
        <dbReference type="ARBA" id="ARBA00023125"/>
    </source>
</evidence>
<proteinExistence type="inferred from homology"/>
<dbReference type="EMBL" id="LNRQ01000001">
    <property type="protein sequence ID" value="KZN11031.1"/>
    <property type="molecule type" value="Genomic_DNA"/>
</dbReference>
<accession>A0A166IE21</accession>
<comment type="function">
    <text evidence="7">Transcriptional regulator that specifically binds to GA-rich elements (GAGA-repeats) present in regulatory sequences of genes involved in developmental processes.</text>
</comment>
<dbReference type="InterPro" id="IPR010409">
    <property type="entry name" value="GAGA-bd_tscrpt_act"/>
</dbReference>
<dbReference type="PANTHER" id="PTHR31421">
    <property type="entry name" value="PROTEIN BASIC PENTACYSTEINE3"/>
    <property type="match status" value="1"/>
</dbReference>
<evidence type="ECO:0000256" key="3">
    <source>
        <dbReference type="ARBA" id="ARBA00023015"/>
    </source>
</evidence>
<dbReference type="GO" id="GO:0005634">
    <property type="term" value="C:nucleus"/>
    <property type="evidence" value="ECO:0007669"/>
    <property type="project" value="UniProtKB-SubCell"/>
</dbReference>
<organism evidence="9">
    <name type="scientific">Daucus carota subsp. sativus</name>
    <name type="common">Carrot</name>
    <dbReference type="NCBI Taxonomy" id="79200"/>
    <lineage>
        <taxon>Eukaryota</taxon>
        <taxon>Viridiplantae</taxon>
        <taxon>Streptophyta</taxon>
        <taxon>Embryophyta</taxon>
        <taxon>Tracheophyta</taxon>
        <taxon>Spermatophyta</taxon>
        <taxon>Magnoliopsida</taxon>
        <taxon>eudicotyledons</taxon>
        <taxon>Gunneridae</taxon>
        <taxon>Pentapetalae</taxon>
        <taxon>asterids</taxon>
        <taxon>campanulids</taxon>
        <taxon>Apiales</taxon>
        <taxon>Apiaceae</taxon>
        <taxon>Apioideae</taxon>
        <taxon>Scandiceae</taxon>
        <taxon>Daucinae</taxon>
        <taxon>Daucus</taxon>
        <taxon>Daucus sect. Daucus</taxon>
    </lineage>
</organism>
<evidence type="ECO:0000256" key="6">
    <source>
        <dbReference type="ARBA" id="ARBA00023242"/>
    </source>
</evidence>
<feature type="region of interest" description="Disordered" evidence="8">
    <location>
        <begin position="190"/>
        <end position="209"/>
    </location>
</feature>
<name>A0A166IE21_DAUCS</name>
<dbReference type="STRING" id="79200.A0A166IE21"/>
<keyword evidence="5 7" id="KW-0804">Transcription</keyword>
<keyword evidence="4 7" id="KW-0238">DNA-binding</keyword>
<evidence type="ECO:0000256" key="1">
    <source>
        <dbReference type="ARBA" id="ARBA00004123"/>
    </source>
</evidence>
<dbReference type="GO" id="GO:0003700">
    <property type="term" value="F:DNA-binding transcription factor activity"/>
    <property type="evidence" value="ECO:0007669"/>
    <property type="project" value="UniProtKB-UniRule"/>
</dbReference>
<evidence type="ECO:0000313" key="9">
    <source>
        <dbReference type="EMBL" id="KZN11031.1"/>
    </source>
</evidence>
<comment type="similarity">
    <text evidence="2 7">Belongs to the BBR/BPC family.</text>
</comment>
<sequence>MSLKFDSLQIGRFRGLRRVDIINSLVETKLSIFPLTCNFMDKGGRARHMEFYKGAHSQWNMVPQYQMKDQNAFLMPGKIAHIIAERDAAFEERDRALSERKAALEERDSAIQLRDAAISERDSALREREIALEALRFQETTMSTAWNNTIQRGSKRVHHVANYPLVAAYNTKEGAITDAFPLQAISSEGVKAHQEKPRKPKKFVSSKSQLKAKKINEDLNRHVTTDWSKAEWDAKNLGSMKQIIYDESTMPIPVCSCTGVQHQCYKWGNGGWQSSCCTTTKSQYPLPQLPNKRHSRMGGRKMSGNVFSRLLTRLAAEGHDTRMPLDLKEHWAKHGTNRYITIR</sequence>
<evidence type="ECO:0000256" key="8">
    <source>
        <dbReference type="SAM" id="MobiDB-lite"/>
    </source>
</evidence>
<dbReference type="PANTHER" id="PTHR31421:SF3">
    <property type="entry name" value="PROTEIN BASIC PENTACYSTEINE4"/>
    <property type="match status" value="1"/>
</dbReference>
<protein>
    <recommendedName>
        <fullName evidence="7">GAGA-binding transcriptional activator</fullName>
    </recommendedName>
</protein>
<evidence type="ECO:0000256" key="5">
    <source>
        <dbReference type="ARBA" id="ARBA00023163"/>
    </source>
</evidence>
<dbReference type="AlphaFoldDB" id="A0A166IE21"/>
<gene>
    <name evidence="9" type="ORF">DCAR_003687</name>
</gene>